<feature type="region of interest" description="Disordered" evidence="1">
    <location>
        <begin position="47"/>
        <end position="88"/>
    </location>
</feature>
<sequence>MGGTSRRASALRRLPSHHDGTSTHAPTATRPIPWRLDLLAASCCQGPVTSSNSAGESTGGTPHRVRIQGGNTIARRQPLSRAAPSSLVQIQTPSSFPALDTTILQPVNPGPRDPICWPSAVAAATPPPASSV</sequence>
<reference evidence="2" key="1">
    <citation type="submission" date="2014-09" db="EMBL/GenBank/DDBJ databases">
        <authorList>
            <person name="Magalhaes I.L.F."/>
            <person name="Oliveira U."/>
            <person name="Santos F.R."/>
            <person name="Vidigal T.H.D.A."/>
            <person name="Brescovit A.D."/>
            <person name="Santos A.J."/>
        </authorList>
    </citation>
    <scope>NUCLEOTIDE SEQUENCE</scope>
    <source>
        <tissue evidence="2">Shoot tissue taken approximately 20 cm above the soil surface</tissue>
    </source>
</reference>
<name>A0A0A9BZQ1_ARUDO</name>
<feature type="compositionally biased region" description="Polar residues" evidence="1">
    <location>
        <begin position="47"/>
        <end position="60"/>
    </location>
</feature>
<reference evidence="2" key="2">
    <citation type="journal article" date="2015" name="Data Brief">
        <title>Shoot transcriptome of the giant reed, Arundo donax.</title>
        <authorList>
            <person name="Barrero R.A."/>
            <person name="Guerrero F.D."/>
            <person name="Moolhuijzen P."/>
            <person name="Goolsby J.A."/>
            <person name="Tidwell J."/>
            <person name="Bellgard S.E."/>
            <person name="Bellgard M.I."/>
        </authorList>
    </citation>
    <scope>NUCLEOTIDE SEQUENCE</scope>
    <source>
        <tissue evidence="2">Shoot tissue taken approximately 20 cm above the soil surface</tissue>
    </source>
</reference>
<feature type="compositionally biased region" description="Low complexity" evidence="1">
    <location>
        <begin position="1"/>
        <end position="13"/>
    </location>
</feature>
<evidence type="ECO:0000256" key="1">
    <source>
        <dbReference type="SAM" id="MobiDB-lite"/>
    </source>
</evidence>
<proteinExistence type="predicted"/>
<evidence type="ECO:0000313" key="2">
    <source>
        <dbReference type="EMBL" id="JAD67673.1"/>
    </source>
</evidence>
<protein>
    <submittedName>
        <fullName evidence="2">Uncharacterized protein</fullName>
    </submittedName>
</protein>
<organism evidence="2">
    <name type="scientific">Arundo donax</name>
    <name type="common">Giant reed</name>
    <name type="synonym">Donax arundinaceus</name>
    <dbReference type="NCBI Taxonomy" id="35708"/>
    <lineage>
        <taxon>Eukaryota</taxon>
        <taxon>Viridiplantae</taxon>
        <taxon>Streptophyta</taxon>
        <taxon>Embryophyta</taxon>
        <taxon>Tracheophyta</taxon>
        <taxon>Spermatophyta</taxon>
        <taxon>Magnoliopsida</taxon>
        <taxon>Liliopsida</taxon>
        <taxon>Poales</taxon>
        <taxon>Poaceae</taxon>
        <taxon>PACMAD clade</taxon>
        <taxon>Arundinoideae</taxon>
        <taxon>Arundineae</taxon>
        <taxon>Arundo</taxon>
    </lineage>
</organism>
<dbReference type="EMBL" id="GBRH01230222">
    <property type="protein sequence ID" value="JAD67673.1"/>
    <property type="molecule type" value="Transcribed_RNA"/>
</dbReference>
<dbReference type="AlphaFoldDB" id="A0A0A9BZQ1"/>
<accession>A0A0A9BZQ1</accession>
<feature type="region of interest" description="Disordered" evidence="1">
    <location>
        <begin position="1"/>
        <end position="31"/>
    </location>
</feature>